<feature type="compositionally biased region" description="Pro residues" evidence="1">
    <location>
        <begin position="41"/>
        <end position="54"/>
    </location>
</feature>
<name>A0A7V8RA42_9SPHN</name>
<dbReference type="AlphaFoldDB" id="A0A7V8RA42"/>
<feature type="compositionally biased region" description="Low complexity" evidence="1">
    <location>
        <begin position="58"/>
        <end position="79"/>
    </location>
</feature>
<gene>
    <name evidence="3" type="ORF">FG486_00075</name>
</gene>
<evidence type="ECO:0000313" key="4">
    <source>
        <dbReference type="Proteomes" id="UP000589292"/>
    </source>
</evidence>
<sequence length="609" mass="64058">MRRGMVLGCVSLLALAFVSAPVIGQNEAPESLLPPGFNDPAPAPSQSEPPPPAEPGRTVAPVPGTAVPLPAAPLPTLAGQDAPTDEELSEELAKLQEELEAQIALTQSLPPSARRSLDLIGPLTQANGGFAASSLGNIGGLYAQTLVRRTSGRIVSRWASLGLQKLLLSELATPQGLNGANWAAERAALLLRIGSADGAVRMVQAVDPPAATPRLLNVALDSYVASADPLGMCPLLPFAGESAKGNQWQLIRAICSGFSGEGSAAREQIDRARRQGAMDRIDVVLAEKIVGASLNGRRAVTVQWDDVDQLTRWRFGLALTAGIEPPEALYARADRNFQAWRARAPMAPLASRVQAADVAAAMGMLSSADMVDLYGATFDDPGTDEALRDRMALLRTAYVATDADDRVRAMRALWDRSENAFVRYSAHILTAHAAARVVPSEDLADYADDLIVSMVSAGFDTSAARWRSVAEEGSLGWAVLAVAVPGRAQVAASEVSSFFDNDQSSEARKSAFLVAGLAGLGRLSSADRDSLAEDLGIGFGGETRWTRAIAAAAAEGNDGLVTLLVGMGMQGNDWSAMTPRQLYHVVAALRTVGRQAEARMIAAEAVSRA</sequence>
<feature type="signal peptide" evidence="2">
    <location>
        <begin position="1"/>
        <end position="24"/>
    </location>
</feature>
<keyword evidence="4" id="KW-1185">Reference proteome</keyword>
<dbReference type="Proteomes" id="UP000589292">
    <property type="component" value="Unassembled WGS sequence"/>
</dbReference>
<evidence type="ECO:0000256" key="1">
    <source>
        <dbReference type="SAM" id="MobiDB-lite"/>
    </source>
</evidence>
<evidence type="ECO:0000313" key="3">
    <source>
        <dbReference type="EMBL" id="MBA1372723.1"/>
    </source>
</evidence>
<proteinExistence type="predicted"/>
<organism evidence="3 4">
    <name type="scientific">Sphingomonas ursincola</name>
    <dbReference type="NCBI Taxonomy" id="56361"/>
    <lineage>
        <taxon>Bacteria</taxon>
        <taxon>Pseudomonadati</taxon>
        <taxon>Pseudomonadota</taxon>
        <taxon>Alphaproteobacteria</taxon>
        <taxon>Sphingomonadales</taxon>
        <taxon>Sphingomonadaceae</taxon>
        <taxon>Sphingomonas</taxon>
    </lineage>
</organism>
<accession>A0A7V8RA42</accession>
<protein>
    <submittedName>
        <fullName evidence="3">Uncharacterized protein</fullName>
    </submittedName>
</protein>
<feature type="region of interest" description="Disordered" evidence="1">
    <location>
        <begin position="29"/>
        <end position="87"/>
    </location>
</feature>
<dbReference type="RefSeq" id="WP_181265981.1">
    <property type="nucleotide sequence ID" value="NZ_BAAAGB010000002.1"/>
</dbReference>
<reference evidence="3 4" key="1">
    <citation type="journal article" date="1994" name="Int. J. Syst. Bacteriol.">
        <title>Phylogenetic positions of novel aerobic, bacteriochlorophyll a-containing bacteria and description of Roseococcus thiosulfatophilus gen. nov., sp. nov., Erythromicrobium ramosum gen. nov., sp. nov., and Erythrobacter litoralis sp. nov.</title>
        <authorList>
            <person name="Yurkov V."/>
            <person name="Stackebrandt E."/>
            <person name="Holmes A."/>
            <person name="Fuerst J.A."/>
            <person name="Hugenholtz P."/>
            <person name="Golecki J."/>
            <person name="Gad'on N."/>
            <person name="Gorlenko V.M."/>
            <person name="Kompantseva E.I."/>
            <person name="Drews G."/>
        </authorList>
    </citation>
    <scope>NUCLEOTIDE SEQUENCE [LARGE SCALE GENOMIC DNA]</scope>
    <source>
        <strain evidence="3 4">KR-99</strain>
    </source>
</reference>
<comment type="caution">
    <text evidence="3">The sequence shown here is derived from an EMBL/GenBank/DDBJ whole genome shotgun (WGS) entry which is preliminary data.</text>
</comment>
<keyword evidence="2" id="KW-0732">Signal</keyword>
<dbReference type="EMBL" id="VDES01000001">
    <property type="protein sequence ID" value="MBA1372723.1"/>
    <property type="molecule type" value="Genomic_DNA"/>
</dbReference>
<feature type="chain" id="PRO_5031260172" evidence="2">
    <location>
        <begin position="25"/>
        <end position="609"/>
    </location>
</feature>
<evidence type="ECO:0000256" key="2">
    <source>
        <dbReference type="SAM" id="SignalP"/>
    </source>
</evidence>